<dbReference type="EMBL" id="JBHTND010000020">
    <property type="protein sequence ID" value="MFD1302839.1"/>
    <property type="molecule type" value="Genomic_DNA"/>
</dbReference>
<reference evidence="3" key="1">
    <citation type="journal article" date="2019" name="Int. J. Syst. Evol. Microbiol.">
        <title>The Global Catalogue of Microorganisms (GCM) 10K type strain sequencing project: providing services to taxonomists for standard genome sequencing and annotation.</title>
        <authorList>
            <consortium name="The Broad Institute Genomics Platform"/>
            <consortium name="The Broad Institute Genome Sequencing Center for Infectious Disease"/>
            <person name="Wu L."/>
            <person name="Ma J."/>
        </authorList>
    </citation>
    <scope>NUCLEOTIDE SEQUENCE [LARGE SCALE GENOMIC DNA]</scope>
    <source>
        <strain evidence="3">CCUG 56108</strain>
    </source>
</reference>
<organism evidence="2 3">
    <name type="scientific">Methylobacterium marchantiae</name>
    <dbReference type="NCBI Taxonomy" id="600331"/>
    <lineage>
        <taxon>Bacteria</taxon>
        <taxon>Pseudomonadati</taxon>
        <taxon>Pseudomonadota</taxon>
        <taxon>Alphaproteobacteria</taxon>
        <taxon>Hyphomicrobiales</taxon>
        <taxon>Methylobacteriaceae</taxon>
        <taxon>Methylobacterium</taxon>
    </lineage>
</organism>
<accession>A0ABW3X1T7</accession>
<dbReference type="RefSeq" id="WP_238205515.1">
    <property type="nucleotide sequence ID" value="NZ_JBHTND010000020.1"/>
</dbReference>
<keyword evidence="3" id="KW-1185">Reference proteome</keyword>
<feature type="chain" id="PRO_5047305274" description="Lipoprotein" evidence="1">
    <location>
        <begin position="21"/>
        <end position="70"/>
    </location>
</feature>
<feature type="signal peptide" evidence="1">
    <location>
        <begin position="1"/>
        <end position="20"/>
    </location>
</feature>
<sequence length="70" mass="7294">MRGLTLTVALLLAASAGACAPNPIVARDPVPAPEPGLGYICDSQPFVLNAVRTNCQPVQREPQVVLRAKG</sequence>
<gene>
    <name evidence="2" type="ORF">ACFQ4G_14790</name>
</gene>
<evidence type="ECO:0000313" key="3">
    <source>
        <dbReference type="Proteomes" id="UP001597176"/>
    </source>
</evidence>
<name>A0ABW3X1T7_9HYPH</name>
<protein>
    <recommendedName>
        <fullName evidence="4">Lipoprotein</fullName>
    </recommendedName>
</protein>
<comment type="caution">
    <text evidence="2">The sequence shown here is derived from an EMBL/GenBank/DDBJ whole genome shotgun (WGS) entry which is preliminary data.</text>
</comment>
<keyword evidence="1" id="KW-0732">Signal</keyword>
<proteinExistence type="predicted"/>
<evidence type="ECO:0000313" key="2">
    <source>
        <dbReference type="EMBL" id="MFD1302839.1"/>
    </source>
</evidence>
<evidence type="ECO:0000256" key="1">
    <source>
        <dbReference type="SAM" id="SignalP"/>
    </source>
</evidence>
<dbReference type="Proteomes" id="UP001597176">
    <property type="component" value="Unassembled WGS sequence"/>
</dbReference>
<evidence type="ECO:0008006" key="4">
    <source>
        <dbReference type="Google" id="ProtNLM"/>
    </source>
</evidence>
<dbReference type="PROSITE" id="PS51257">
    <property type="entry name" value="PROKAR_LIPOPROTEIN"/>
    <property type="match status" value="1"/>
</dbReference>